<dbReference type="EMBL" id="LT553414">
    <property type="protein sequence ID" value="SAM00804.1"/>
    <property type="molecule type" value="Genomic_DNA"/>
</dbReference>
<evidence type="ECO:0000313" key="2">
    <source>
        <dbReference type="EMBL" id="SAM00804.1"/>
    </source>
</evidence>
<feature type="region of interest" description="Disordered" evidence="1">
    <location>
        <begin position="1"/>
        <end position="20"/>
    </location>
</feature>
<reference evidence="2" key="1">
    <citation type="submission" date="2016-04" db="EMBL/GenBank/DDBJ databases">
        <authorList>
            <person name="Evans L.H."/>
            <person name="Alamgir A."/>
            <person name="Owens N."/>
            <person name="Weber N.D."/>
            <person name="Virtaneva K."/>
            <person name="Barbian K."/>
            <person name="Babar A."/>
            <person name="Rosenke K."/>
        </authorList>
    </citation>
    <scope>NUCLEOTIDE SEQUENCE [LARGE SCALE GENOMIC DNA]</scope>
    <source>
        <strain evidence="2">CBS 101.48</strain>
    </source>
</reference>
<dbReference type="AlphaFoldDB" id="A0A168NLW9"/>
<accession>A0A168NLW9</accession>
<evidence type="ECO:0000313" key="3">
    <source>
        <dbReference type="Proteomes" id="UP000078561"/>
    </source>
</evidence>
<dbReference type="OrthoDB" id="2285960at2759"/>
<gene>
    <name evidence="2" type="primary">ABSGL_06526.1 scaffold 8356</name>
</gene>
<protein>
    <submittedName>
        <fullName evidence="2">Uncharacterized protein</fullName>
    </submittedName>
</protein>
<dbReference type="InParanoid" id="A0A168NLW9"/>
<sequence>MHNPLKRHSSVDDLNDRSHSNKRTKHMLNAALSPHLPPYTDQFVLPGSHLPPSPPVVVDTPLPSPLSAASIDSIPTLKRFTITTRQLAYDQTLYTPSAANYANINQILYEAHVERTKDSLSSGSYAMDTSMEVDYDDANHYDYANAVLRQAFLQRHPSPP</sequence>
<feature type="compositionally biased region" description="Basic and acidic residues" evidence="1">
    <location>
        <begin position="9"/>
        <end position="19"/>
    </location>
</feature>
<dbReference type="Proteomes" id="UP000078561">
    <property type="component" value="Unassembled WGS sequence"/>
</dbReference>
<evidence type="ECO:0000256" key="1">
    <source>
        <dbReference type="SAM" id="MobiDB-lite"/>
    </source>
</evidence>
<organism evidence="2">
    <name type="scientific">Absidia glauca</name>
    <name type="common">Pin mould</name>
    <dbReference type="NCBI Taxonomy" id="4829"/>
    <lineage>
        <taxon>Eukaryota</taxon>
        <taxon>Fungi</taxon>
        <taxon>Fungi incertae sedis</taxon>
        <taxon>Mucoromycota</taxon>
        <taxon>Mucoromycotina</taxon>
        <taxon>Mucoromycetes</taxon>
        <taxon>Mucorales</taxon>
        <taxon>Cunninghamellaceae</taxon>
        <taxon>Absidia</taxon>
    </lineage>
</organism>
<proteinExistence type="predicted"/>
<keyword evidence="3" id="KW-1185">Reference proteome</keyword>
<name>A0A168NLW9_ABSGL</name>